<proteinExistence type="predicted"/>
<sequence length="149" mass="17069">MSIAFFPLRTVRAPHFTSIRTAPPLRSSAWCLVAKTNPVNVPISLRQNHTKMAVLFSAFSFFQDSLSRRPQRGPAQPTEKKSLSPSLTRHHIAGCRLRLGCRYHRNLPRWATFSDSRPPQYCAPYPDHVHTCVSVSWPSFLFRLSIFTF</sequence>
<protein>
    <submittedName>
        <fullName evidence="1">Uncharacterized protein</fullName>
    </submittedName>
</protein>
<reference evidence="1" key="1">
    <citation type="submission" date="2023-01" db="EMBL/GenBank/DDBJ databases">
        <title>Colletotrichum chrysophilum M932 genome sequence.</title>
        <authorList>
            <person name="Baroncelli R."/>
        </authorList>
    </citation>
    <scope>NUCLEOTIDE SEQUENCE</scope>
    <source>
        <strain evidence="1">M932</strain>
    </source>
</reference>
<name>A0AAD9AQN8_9PEZI</name>
<evidence type="ECO:0000313" key="2">
    <source>
        <dbReference type="Proteomes" id="UP001243330"/>
    </source>
</evidence>
<dbReference type="Proteomes" id="UP001243330">
    <property type="component" value="Unassembled WGS sequence"/>
</dbReference>
<dbReference type="EMBL" id="JAQOWY010000069">
    <property type="protein sequence ID" value="KAK1852686.1"/>
    <property type="molecule type" value="Genomic_DNA"/>
</dbReference>
<keyword evidence="2" id="KW-1185">Reference proteome</keyword>
<accession>A0AAD9AQN8</accession>
<dbReference type="AlphaFoldDB" id="A0AAD9AQN8"/>
<gene>
    <name evidence="1" type="ORF">CCHR01_04647</name>
</gene>
<organism evidence="1 2">
    <name type="scientific">Colletotrichum chrysophilum</name>
    <dbReference type="NCBI Taxonomy" id="1836956"/>
    <lineage>
        <taxon>Eukaryota</taxon>
        <taxon>Fungi</taxon>
        <taxon>Dikarya</taxon>
        <taxon>Ascomycota</taxon>
        <taxon>Pezizomycotina</taxon>
        <taxon>Sordariomycetes</taxon>
        <taxon>Hypocreomycetidae</taxon>
        <taxon>Glomerellales</taxon>
        <taxon>Glomerellaceae</taxon>
        <taxon>Colletotrichum</taxon>
        <taxon>Colletotrichum gloeosporioides species complex</taxon>
    </lineage>
</organism>
<evidence type="ECO:0000313" key="1">
    <source>
        <dbReference type="EMBL" id="KAK1852686.1"/>
    </source>
</evidence>
<comment type="caution">
    <text evidence="1">The sequence shown here is derived from an EMBL/GenBank/DDBJ whole genome shotgun (WGS) entry which is preliminary data.</text>
</comment>